<reference evidence="1" key="1">
    <citation type="journal article" date="2020" name="Stud. Mycol.">
        <title>101 Dothideomycetes genomes: a test case for predicting lifestyles and emergence of pathogens.</title>
        <authorList>
            <person name="Haridas S."/>
            <person name="Albert R."/>
            <person name="Binder M."/>
            <person name="Bloem J."/>
            <person name="Labutti K."/>
            <person name="Salamov A."/>
            <person name="Andreopoulos B."/>
            <person name="Baker S."/>
            <person name="Barry K."/>
            <person name="Bills G."/>
            <person name="Bluhm B."/>
            <person name="Cannon C."/>
            <person name="Castanera R."/>
            <person name="Culley D."/>
            <person name="Daum C."/>
            <person name="Ezra D."/>
            <person name="Gonzalez J."/>
            <person name="Henrissat B."/>
            <person name="Kuo A."/>
            <person name="Liang C."/>
            <person name="Lipzen A."/>
            <person name="Lutzoni F."/>
            <person name="Magnuson J."/>
            <person name="Mondo S."/>
            <person name="Nolan M."/>
            <person name="Ohm R."/>
            <person name="Pangilinan J."/>
            <person name="Park H.-J."/>
            <person name="Ramirez L."/>
            <person name="Alfaro M."/>
            <person name="Sun H."/>
            <person name="Tritt A."/>
            <person name="Yoshinaga Y."/>
            <person name="Zwiers L.-H."/>
            <person name="Turgeon B."/>
            <person name="Goodwin S."/>
            <person name="Spatafora J."/>
            <person name="Crous P."/>
            <person name="Grigoriev I."/>
        </authorList>
    </citation>
    <scope>NUCLEOTIDE SEQUENCE</scope>
    <source>
        <strain evidence="1">CBS 627.86</strain>
    </source>
</reference>
<gene>
    <name evidence="1" type="ORF">BDV96DRAFT_630959</name>
</gene>
<evidence type="ECO:0000313" key="2">
    <source>
        <dbReference type="Proteomes" id="UP000799770"/>
    </source>
</evidence>
<evidence type="ECO:0000313" key="1">
    <source>
        <dbReference type="EMBL" id="KAF2116610.1"/>
    </source>
</evidence>
<organism evidence="1 2">
    <name type="scientific">Lophiotrema nucula</name>
    <dbReference type="NCBI Taxonomy" id="690887"/>
    <lineage>
        <taxon>Eukaryota</taxon>
        <taxon>Fungi</taxon>
        <taxon>Dikarya</taxon>
        <taxon>Ascomycota</taxon>
        <taxon>Pezizomycotina</taxon>
        <taxon>Dothideomycetes</taxon>
        <taxon>Pleosporomycetidae</taxon>
        <taxon>Pleosporales</taxon>
        <taxon>Lophiotremataceae</taxon>
        <taxon>Lophiotrema</taxon>
    </lineage>
</organism>
<name>A0A6A5ZAW1_9PLEO</name>
<proteinExistence type="predicted"/>
<dbReference type="AlphaFoldDB" id="A0A6A5ZAW1"/>
<dbReference type="EMBL" id="ML977320">
    <property type="protein sequence ID" value="KAF2116610.1"/>
    <property type="molecule type" value="Genomic_DNA"/>
</dbReference>
<protein>
    <submittedName>
        <fullName evidence="1">Uncharacterized protein</fullName>
    </submittedName>
</protein>
<keyword evidence="2" id="KW-1185">Reference proteome</keyword>
<sequence>MAISNHFKRRYISNSLLLFHKAVRIMLPTSLCRSTHNTFRTLQAASISYSMSKKLLHPTLHNPCSGLTRDILTKRSSQMDLYTPGIRKEDWATDWAAGCLYGRRMCCRSRPLETCSRIHSPCKSNGKGSKLFAMDVALISSGALSVKLMGVWGGHCANDAPSLQLEESLTSKLQPPLPLSTRVEKTDCGAKSSSQRIATG</sequence>
<dbReference type="Proteomes" id="UP000799770">
    <property type="component" value="Unassembled WGS sequence"/>
</dbReference>
<accession>A0A6A5ZAW1</accession>